<evidence type="ECO:0000256" key="2">
    <source>
        <dbReference type="ARBA" id="ARBA00022840"/>
    </source>
</evidence>
<dbReference type="InterPro" id="IPR051701">
    <property type="entry name" value="Mito_OM_Translocase_MSP1"/>
</dbReference>
<proteinExistence type="predicted"/>
<dbReference type="EMBL" id="GEDG01023737">
    <property type="protein sequence ID" value="JAP16506.1"/>
    <property type="molecule type" value="Transcribed_RNA"/>
</dbReference>
<feature type="region of interest" description="Disordered" evidence="3">
    <location>
        <begin position="1"/>
        <end position="21"/>
    </location>
</feature>
<feature type="compositionally biased region" description="Basic and acidic residues" evidence="3">
    <location>
        <begin position="1"/>
        <end position="12"/>
    </location>
</feature>
<evidence type="ECO:0000256" key="1">
    <source>
        <dbReference type="ARBA" id="ARBA00022741"/>
    </source>
</evidence>
<keyword evidence="2" id="KW-0067">ATP-binding</keyword>
<dbReference type="PANTHER" id="PTHR45644:SF39">
    <property type="entry name" value="AAA-TYPE ATPASE FAMILY PROTEIN-RELATED"/>
    <property type="match status" value="1"/>
</dbReference>
<reference evidence="4" key="1">
    <citation type="submission" date="2015-12" db="EMBL/GenBank/DDBJ databases">
        <title>Gene expression during late stages of embryo sac development: a critical building block for successful pollen-pistil interactions.</title>
        <authorList>
            <person name="Liu Y."/>
            <person name="Joly V."/>
            <person name="Sabar M."/>
            <person name="Matton D.P."/>
        </authorList>
    </citation>
    <scope>NUCLEOTIDE SEQUENCE</scope>
</reference>
<protein>
    <submittedName>
        <fullName evidence="4">Putative ovule protein</fullName>
    </submittedName>
</protein>
<keyword evidence="1" id="KW-0547">Nucleotide-binding</keyword>
<accession>A0A0V0H8S0</accession>
<dbReference type="PANTHER" id="PTHR45644">
    <property type="entry name" value="AAA ATPASE, PUTATIVE (AFU_ORTHOLOGUE AFUA_2G12920)-RELATED-RELATED"/>
    <property type="match status" value="1"/>
</dbReference>
<sequence>MLEERRLTEESIHASTSSGMSSIPSVFREQIQATIIDGKDIEVSFDDFPYYLSETTKAMLIADTYIHLKHREQLKYVSELPAVNSRILLSGPAGSEIYQEMLVKALARYYGAKLLIFD</sequence>
<dbReference type="GO" id="GO:0005741">
    <property type="term" value="C:mitochondrial outer membrane"/>
    <property type="evidence" value="ECO:0007669"/>
    <property type="project" value="TreeGrafter"/>
</dbReference>
<dbReference type="AlphaFoldDB" id="A0A0V0H8S0"/>
<name>A0A0V0H8S0_SOLCH</name>
<dbReference type="GO" id="GO:0005524">
    <property type="term" value="F:ATP binding"/>
    <property type="evidence" value="ECO:0007669"/>
    <property type="project" value="UniProtKB-KW"/>
</dbReference>
<evidence type="ECO:0000256" key="3">
    <source>
        <dbReference type="SAM" id="MobiDB-lite"/>
    </source>
</evidence>
<evidence type="ECO:0000313" key="4">
    <source>
        <dbReference type="EMBL" id="JAP16506.1"/>
    </source>
</evidence>
<organism evidence="4">
    <name type="scientific">Solanum chacoense</name>
    <name type="common">Chaco potato</name>
    <dbReference type="NCBI Taxonomy" id="4108"/>
    <lineage>
        <taxon>Eukaryota</taxon>
        <taxon>Viridiplantae</taxon>
        <taxon>Streptophyta</taxon>
        <taxon>Embryophyta</taxon>
        <taxon>Tracheophyta</taxon>
        <taxon>Spermatophyta</taxon>
        <taxon>Magnoliopsida</taxon>
        <taxon>eudicotyledons</taxon>
        <taxon>Gunneridae</taxon>
        <taxon>Pentapetalae</taxon>
        <taxon>asterids</taxon>
        <taxon>lamiids</taxon>
        <taxon>Solanales</taxon>
        <taxon>Solanaceae</taxon>
        <taxon>Solanoideae</taxon>
        <taxon>Solaneae</taxon>
        <taxon>Solanum</taxon>
    </lineage>
</organism>